<reference evidence="2" key="2">
    <citation type="submission" date="2020-03" db="EMBL/GenBank/DDBJ databases">
        <title>The second near-complete assembly of the hexaploid bread wheat (Triticum aestivum) genome.</title>
        <authorList>
            <person name="Zimin A.V."/>
            <person name="Puiu D."/>
            <person name="Shumante A."/>
            <person name="Alonge M."/>
            <person name="Salzberg S.L."/>
        </authorList>
    </citation>
    <scope>NUCLEOTIDE SEQUENCE</scope>
    <source>
        <tissue evidence="2">Leaf</tissue>
    </source>
</reference>
<evidence type="ECO:0000256" key="1">
    <source>
        <dbReference type="SAM" id="MobiDB-lite"/>
    </source>
</evidence>
<feature type="non-terminal residue" evidence="2">
    <location>
        <position position="124"/>
    </location>
</feature>
<reference evidence="2" key="1">
    <citation type="journal article" date="2017" name="Gigascience">
        <title>The first near-complete assembly of the hexaploid bread wheat genome, Triticum aestivum.</title>
        <authorList>
            <person name="Zimin A.V."/>
            <person name="Puiu D."/>
            <person name="Hall R."/>
            <person name="Kingan S."/>
            <person name="Clavijo B.J."/>
            <person name="Salzberg S.L."/>
        </authorList>
    </citation>
    <scope>NUCLEOTIDE SEQUENCE</scope>
    <source>
        <tissue evidence="2">Leaf</tissue>
    </source>
</reference>
<feature type="compositionally biased region" description="Basic residues" evidence="1">
    <location>
        <begin position="86"/>
        <end position="97"/>
    </location>
</feature>
<feature type="compositionally biased region" description="Basic residues" evidence="1">
    <location>
        <begin position="25"/>
        <end position="38"/>
    </location>
</feature>
<gene>
    <name evidence="2" type="ORF">CFC21_022539</name>
</gene>
<protein>
    <submittedName>
        <fullName evidence="2">Uncharacterized protein</fullName>
    </submittedName>
</protein>
<evidence type="ECO:0000313" key="2">
    <source>
        <dbReference type="EMBL" id="KAF7007614.1"/>
    </source>
</evidence>
<dbReference type="EMBL" id="CM022215">
    <property type="protein sequence ID" value="KAF7007614.1"/>
    <property type="molecule type" value="Genomic_DNA"/>
</dbReference>
<proteinExistence type="predicted"/>
<feature type="compositionally biased region" description="Basic residues" evidence="1">
    <location>
        <begin position="54"/>
        <end position="64"/>
    </location>
</feature>
<organism evidence="2">
    <name type="scientific">Triticum aestivum</name>
    <name type="common">Wheat</name>
    <dbReference type="NCBI Taxonomy" id="4565"/>
    <lineage>
        <taxon>Eukaryota</taxon>
        <taxon>Viridiplantae</taxon>
        <taxon>Streptophyta</taxon>
        <taxon>Embryophyta</taxon>
        <taxon>Tracheophyta</taxon>
        <taxon>Spermatophyta</taxon>
        <taxon>Magnoliopsida</taxon>
        <taxon>Liliopsida</taxon>
        <taxon>Poales</taxon>
        <taxon>Poaceae</taxon>
        <taxon>BOP clade</taxon>
        <taxon>Pooideae</taxon>
        <taxon>Triticodae</taxon>
        <taxon>Triticeae</taxon>
        <taxon>Triticinae</taxon>
        <taxon>Triticum</taxon>
    </lineage>
</organism>
<dbReference type="AlphaFoldDB" id="A0A9R1J873"/>
<accession>A0A9R1J873</accession>
<dbReference type="Proteomes" id="UP000815260">
    <property type="component" value="Chromosome 2B"/>
</dbReference>
<sequence>GFRPGGTCSEEAPATERRSHDAVPARRRPRLRPRRCRALSRPPVGAHQAEGHRARGLPRRPPRRARQEGRRALPAGDPLGDARAVGAHRRHRCAPGRARRPCAVLARPVLLLRPPPRRANELAP</sequence>
<feature type="compositionally biased region" description="Basic and acidic residues" evidence="1">
    <location>
        <begin position="14"/>
        <end position="24"/>
    </location>
</feature>
<feature type="region of interest" description="Disordered" evidence="1">
    <location>
        <begin position="1"/>
        <end position="97"/>
    </location>
</feature>
<comment type="caution">
    <text evidence="2">The sequence shown here is derived from an EMBL/GenBank/DDBJ whole genome shotgun (WGS) entry which is preliminary data.</text>
</comment>
<feature type="non-terminal residue" evidence="2">
    <location>
        <position position="1"/>
    </location>
</feature>
<name>A0A9R1J873_WHEAT</name>